<sequence length="211" mass="22894">MIQAEVMQALETIEQFEGVSSTYLGGSLPNPFDPLQYEDITTPSTPAYDDYNQASFYHDLQTPFIKGASNYNAFESQKNTCGEFMADFGHVNTLNNITTDPVDSDPYGCHGNGYKSDASTGLDTFAGTTANSTDAPINIISTSSEGNGSSDSEDDKFDQNESIPVTVNGGNDANIKQRMADKIRQRRESQGVGEIPVAELFLPSKQYPVNS</sequence>
<feature type="compositionally biased region" description="Low complexity" evidence="1">
    <location>
        <begin position="137"/>
        <end position="150"/>
    </location>
</feature>
<organism evidence="2 3">
    <name type="scientific">Mya arenaria</name>
    <name type="common">Soft-shell clam</name>
    <dbReference type="NCBI Taxonomy" id="6604"/>
    <lineage>
        <taxon>Eukaryota</taxon>
        <taxon>Metazoa</taxon>
        <taxon>Spiralia</taxon>
        <taxon>Lophotrochozoa</taxon>
        <taxon>Mollusca</taxon>
        <taxon>Bivalvia</taxon>
        <taxon>Autobranchia</taxon>
        <taxon>Heteroconchia</taxon>
        <taxon>Euheterodonta</taxon>
        <taxon>Imparidentia</taxon>
        <taxon>Neoheterodontei</taxon>
        <taxon>Myida</taxon>
        <taxon>Myoidea</taxon>
        <taxon>Myidae</taxon>
        <taxon>Mya</taxon>
    </lineage>
</organism>
<accession>A0ABY7DE88</accession>
<name>A0ABY7DE88_MYAAR</name>
<gene>
    <name evidence="2" type="ORF">MAR_028674</name>
</gene>
<proteinExistence type="predicted"/>
<feature type="compositionally biased region" description="Polar residues" evidence="1">
    <location>
        <begin position="160"/>
        <end position="171"/>
    </location>
</feature>
<dbReference type="Proteomes" id="UP001164746">
    <property type="component" value="Chromosome 2"/>
</dbReference>
<protein>
    <submittedName>
        <fullName evidence="2">Uncharacterized protein</fullName>
    </submittedName>
</protein>
<feature type="compositionally biased region" description="Basic and acidic residues" evidence="1">
    <location>
        <begin position="178"/>
        <end position="189"/>
    </location>
</feature>
<reference evidence="2" key="1">
    <citation type="submission" date="2022-11" db="EMBL/GenBank/DDBJ databases">
        <title>Centuries of genome instability and evolution in soft-shell clam transmissible cancer (bioRxiv).</title>
        <authorList>
            <person name="Hart S.F.M."/>
            <person name="Yonemitsu M.A."/>
            <person name="Giersch R.M."/>
            <person name="Beal B.F."/>
            <person name="Arriagada G."/>
            <person name="Davis B.W."/>
            <person name="Ostrander E.A."/>
            <person name="Goff S.P."/>
            <person name="Metzger M.J."/>
        </authorList>
    </citation>
    <scope>NUCLEOTIDE SEQUENCE</scope>
    <source>
        <strain evidence="2">MELC-2E11</strain>
        <tissue evidence="2">Siphon/mantle</tissue>
    </source>
</reference>
<keyword evidence="3" id="KW-1185">Reference proteome</keyword>
<evidence type="ECO:0000256" key="1">
    <source>
        <dbReference type="SAM" id="MobiDB-lite"/>
    </source>
</evidence>
<evidence type="ECO:0000313" key="2">
    <source>
        <dbReference type="EMBL" id="WAQ95984.1"/>
    </source>
</evidence>
<evidence type="ECO:0000313" key="3">
    <source>
        <dbReference type="Proteomes" id="UP001164746"/>
    </source>
</evidence>
<feature type="region of interest" description="Disordered" evidence="1">
    <location>
        <begin position="127"/>
        <end position="197"/>
    </location>
</feature>
<dbReference type="EMBL" id="CP111013">
    <property type="protein sequence ID" value="WAQ95984.1"/>
    <property type="molecule type" value="Genomic_DNA"/>
</dbReference>